<dbReference type="AlphaFoldDB" id="A0A508WR21"/>
<dbReference type="Proteomes" id="UP000507954">
    <property type="component" value="Unassembled WGS sequence"/>
</dbReference>
<evidence type="ECO:0000313" key="1">
    <source>
        <dbReference type="EMBL" id="VTZ59227.1"/>
    </source>
</evidence>
<reference evidence="1" key="1">
    <citation type="submission" date="2019-06" db="EMBL/GenBank/DDBJ databases">
        <authorList>
            <person name="Le Quere A."/>
            <person name="Colella S."/>
        </authorList>
    </citation>
    <scope>NUCLEOTIDE SEQUENCE</scope>
    <source>
        <strain evidence="1">EmedicaeMD41</strain>
    </source>
</reference>
<gene>
    <name evidence="1" type="ORF">EMEDMD4_1020011</name>
</gene>
<name>A0A508WR21_9HYPH</name>
<accession>A0A508WR21</accession>
<sequence length="93" mass="10202">MILLDLELGRLARKCAGRSPIHREDFVFGRCGSMVLVALLRAVLGIELAAGEYRLAAASGSIFKQMIFSASVFNRDLLPIRHGSYLHLVATVM</sequence>
<protein>
    <submittedName>
        <fullName evidence="1">Uncharacterized protein</fullName>
    </submittedName>
</protein>
<organism evidence="1">
    <name type="scientific">Sinorhizobium medicae</name>
    <dbReference type="NCBI Taxonomy" id="110321"/>
    <lineage>
        <taxon>Bacteria</taxon>
        <taxon>Pseudomonadati</taxon>
        <taxon>Pseudomonadota</taxon>
        <taxon>Alphaproteobacteria</taxon>
        <taxon>Hyphomicrobiales</taxon>
        <taxon>Rhizobiaceae</taxon>
        <taxon>Sinorhizobium/Ensifer group</taxon>
        <taxon>Sinorhizobium</taxon>
    </lineage>
</organism>
<proteinExistence type="predicted"/>
<dbReference type="EMBL" id="CABFNB010000005">
    <property type="protein sequence ID" value="VTZ59227.1"/>
    <property type="molecule type" value="Genomic_DNA"/>
</dbReference>